<organism evidence="2 3">
    <name type="scientific">Mogibacterium pumilum</name>
    <dbReference type="NCBI Taxonomy" id="86332"/>
    <lineage>
        <taxon>Bacteria</taxon>
        <taxon>Bacillati</taxon>
        <taxon>Bacillota</taxon>
        <taxon>Clostridia</taxon>
        <taxon>Peptostreptococcales</taxon>
        <taxon>Anaerovoracaceae</taxon>
        <taxon>Mogibacterium</taxon>
    </lineage>
</organism>
<name>A0A223ATK2_9FIRM</name>
<reference evidence="3" key="1">
    <citation type="submission" date="2016-05" db="EMBL/GenBank/DDBJ databases">
        <authorList>
            <person name="Holder M.E."/>
            <person name="Ajami N.J."/>
            <person name="Petrosino J.F."/>
        </authorList>
    </citation>
    <scope>NUCLEOTIDE SEQUENCE [LARGE SCALE GENOMIC DNA]</scope>
    <source>
        <strain evidence="3">ATCC 700696</strain>
    </source>
</reference>
<evidence type="ECO:0000256" key="1">
    <source>
        <dbReference type="SAM" id="Phobius"/>
    </source>
</evidence>
<keyword evidence="3" id="KW-1185">Reference proteome</keyword>
<keyword evidence="1" id="KW-0812">Transmembrane</keyword>
<accession>A0A223ATK2</accession>
<dbReference type="Proteomes" id="UP000214689">
    <property type="component" value="Chromosome"/>
</dbReference>
<keyword evidence="1" id="KW-0472">Membrane</keyword>
<evidence type="ECO:0000313" key="3">
    <source>
        <dbReference type="Proteomes" id="UP000214689"/>
    </source>
</evidence>
<feature type="transmembrane region" description="Helical" evidence="1">
    <location>
        <begin position="12"/>
        <end position="30"/>
    </location>
</feature>
<dbReference type="AlphaFoldDB" id="A0A223ATK2"/>
<proteinExistence type="predicted"/>
<dbReference type="RefSeq" id="WP_094234534.1">
    <property type="nucleotide sequence ID" value="NZ_CP016199.1"/>
</dbReference>
<evidence type="ECO:0000313" key="2">
    <source>
        <dbReference type="EMBL" id="ASS38294.1"/>
    </source>
</evidence>
<sequence>MYKTISSKFKIFIIVIILIISLIAIKKMIVDPLPVRDIKMNTVYICGSGTEYPDDDQSRYYIEFKDDKTYILMHDDTRRKEENYDEDGDGSRPIIDIYFGKYEEKMAIVYLDQ</sequence>
<keyword evidence="1" id="KW-1133">Transmembrane helix</keyword>
<protein>
    <submittedName>
        <fullName evidence="2">Uncharacterized protein</fullName>
    </submittedName>
</protein>
<dbReference type="EMBL" id="CP016199">
    <property type="protein sequence ID" value="ASS38294.1"/>
    <property type="molecule type" value="Genomic_DNA"/>
</dbReference>
<gene>
    <name evidence="2" type="ORF">AXF17_07725</name>
</gene>